<keyword evidence="3" id="KW-1185">Reference proteome</keyword>
<evidence type="ECO:0000313" key="2">
    <source>
        <dbReference type="EMBL" id="GMN58920.1"/>
    </source>
</evidence>
<dbReference type="Proteomes" id="UP001187192">
    <property type="component" value="Unassembled WGS sequence"/>
</dbReference>
<dbReference type="EMBL" id="BTGU01000082">
    <property type="protein sequence ID" value="GMN58920.1"/>
    <property type="molecule type" value="Genomic_DNA"/>
</dbReference>
<sequence length="234" mass="26176">MKGILVPFIANYVGLIELVRSVIRIRGLEKTIVMRYAVEPIMLHVKIHCDADVYFNIQLKKKDIHALSKFPISIDVLDESVVEAIPPEVRESNHIPMQSSRDGGQSDEAMKLLIIQTRGVSQEALEPNLRTQSVHVPGSDNFSSAVVVADFTPITMRFGGILLTTCGHDTDGSIFSLAFGIVLSESNELWKWFFEKLRDSIDMQEPLAIVTDRYKGIKYATSFVYPDVDFGICA</sequence>
<dbReference type="InterPro" id="IPR018289">
    <property type="entry name" value="MULE_transposase_dom"/>
</dbReference>
<dbReference type="PANTHER" id="PTHR31973">
    <property type="entry name" value="POLYPROTEIN, PUTATIVE-RELATED"/>
    <property type="match status" value="1"/>
</dbReference>
<evidence type="ECO:0000259" key="1">
    <source>
        <dbReference type="Pfam" id="PF10551"/>
    </source>
</evidence>
<dbReference type="Pfam" id="PF10551">
    <property type="entry name" value="MULE"/>
    <property type="match status" value="1"/>
</dbReference>
<feature type="domain" description="MULE transposase" evidence="1">
    <location>
        <begin position="146"/>
        <end position="233"/>
    </location>
</feature>
<comment type="caution">
    <text evidence="2">The sequence shown here is derived from an EMBL/GenBank/DDBJ whole genome shotgun (WGS) entry which is preliminary data.</text>
</comment>
<proteinExistence type="predicted"/>
<name>A0AA88DP83_FICCA</name>
<gene>
    <name evidence="2" type="ORF">TIFTF001_028031</name>
</gene>
<dbReference type="AlphaFoldDB" id="A0AA88DP83"/>
<evidence type="ECO:0000313" key="3">
    <source>
        <dbReference type="Proteomes" id="UP001187192"/>
    </source>
</evidence>
<reference evidence="2" key="1">
    <citation type="submission" date="2023-07" db="EMBL/GenBank/DDBJ databases">
        <title>draft genome sequence of fig (Ficus carica).</title>
        <authorList>
            <person name="Takahashi T."/>
            <person name="Nishimura K."/>
        </authorList>
    </citation>
    <scope>NUCLEOTIDE SEQUENCE</scope>
</reference>
<protein>
    <recommendedName>
        <fullName evidence="1">MULE transposase domain-containing protein</fullName>
    </recommendedName>
</protein>
<organism evidence="2 3">
    <name type="scientific">Ficus carica</name>
    <name type="common">Common fig</name>
    <dbReference type="NCBI Taxonomy" id="3494"/>
    <lineage>
        <taxon>Eukaryota</taxon>
        <taxon>Viridiplantae</taxon>
        <taxon>Streptophyta</taxon>
        <taxon>Embryophyta</taxon>
        <taxon>Tracheophyta</taxon>
        <taxon>Spermatophyta</taxon>
        <taxon>Magnoliopsida</taxon>
        <taxon>eudicotyledons</taxon>
        <taxon>Gunneridae</taxon>
        <taxon>Pentapetalae</taxon>
        <taxon>rosids</taxon>
        <taxon>fabids</taxon>
        <taxon>Rosales</taxon>
        <taxon>Moraceae</taxon>
        <taxon>Ficeae</taxon>
        <taxon>Ficus</taxon>
    </lineage>
</organism>
<accession>A0AA88DP83</accession>
<dbReference type="PANTHER" id="PTHR31973:SF187">
    <property type="entry name" value="MUTATOR TRANSPOSASE MUDRA PROTEIN"/>
    <property type="match status" value="1"/>
</dbReference>